<dbReference type="GO" id="GO:0004519">
    <property type="term" value="F:endonuclease activity"/>
    <property type="evidence" value="ECO:0007669"/>
    <property type="project" value="UniProtKB-KW"/>
</dbReference>
<accession>A0ABR8C4F3</accession>
<dbReference type="Pfam" id="PF01844">
    <property type="entry name" value="HNH"/>
    <property type="match status" value="1"/>
</dbReference>
<dbReference type="SMART" id="SM00507">
    <property type="entry name" value="HNHc"/>
    <property type="match status" value="1"/>
</dbReference>
<evidence type="ECO:0000313" key="3">
    <source>
        <dbReference type="EMBL" id="MBD2315431.1"/>
    </source>
</evidence>
<dbReference type="PANTHER" id="PTHR33877:SF1">
    <property type="entry name" value="TYPE IV METHYL-DIRECTED RESTRICTION ENZYME ECOKMCRA"/>
    <property type="match status" value="1"/>
</dbReference>
<comment type="caution">
    <text evidence="3">The sequence shown here is derived from an EMBL/GenBank/DDBJ whole genome shotgun (WGS) entry which is preliminary data.</text>
</comment>
<dbReference type="PANTHER" id="PTHR33877">
    <property type="entry name" value="SLL1193 PROTEIN"/>
    <property type="match status" value="1"/>
</dbReference>
<dbReference type="Proteomes" id="UP000618445">
    <property type="component" value="Unassembled WGS sequence"/>
</dbReference>
<dbReference type="InterPro" id="IPR052892">
    <property type="entry name" value="NA-targeting_endonuclease"/>
</dbReference>
<keyword evidence="3" id="KW-0378">Hydrolase</keyword>
<evidence type="ECO:0000256" key="1">
    <source>
        <dbReference type="SAM" id="MobiDB-lite"/>
    </source>
</evidence>
<keyword evidence="3" id="KW-0540">Nuclease</keyword>
<reference evidence="3 4" key="1">
    <citation type="journal article" date="2020" name="ISME J.">
        <title>Comparative genomics reveals insights into cyanobacterial evolution and habitat adaptation.</title>
        <authorList>
            <person name="Chen M.Y."/>
            <person name="Teng W.K."/>
            <person name="Zhao L."/>
            <person name="Hu C.X."/>
            <person name="Zhou Y.K."/>
            <person name="Han B.P."/>
            <person name="Song L.R."/>
            <person name="Shu W.S."/>
        </authorList>
    </citation>
    <scope>NUCLEOTIDE SEQUENCE [LARGE SCALE GENOMIC DNA]</scope>
    <source>
        <strain evidence="3 4">FACHB-1050</strain>
    </source>
</reference>
<keyword evidence="3" id="KW-0255">Endonuclease</keyword>
<feature type="compositionally biased region" description="Basic and acidic residues" evidence="1">
    <location>
        <begin position="15"/>
        <end position="28"/>
    </location>
</feature>
<name>A0ABR8C4F3_9CYAN</name>
<proteinExistence type="predicted"/>
<feature type="region of interest" description="Disordered" evidence="1">
    <location>
        <begin position="1"/>
        <end position="34"/>
    </location>
</feature>
<gene>
    <name evidence="3" type="ORF">H6G05_01035</name>
</gene>
<dbReference type="CDD" id="cd00085">
    <property type="entry name" value="HNHc"/>
    <property type="match status" value="1"/>
</dbReference>
<organism evidence="3 4">
    <name type="scientific">Phormidium tenue FACHB-1050</name>
    <dbReference type="NCBI Taxonomy" id="2692857"/>
    <lineage>
        <taxon>Bacteria</taxon>
        <taxon>Bacillati</taxon>
        <taxon>Cyanobacteriota</taxon>
        <taxon>Cyanophyceae</taxon>
        <taxon>Oscillatoriophycideae</taxon>
        <taxon>Oscillatoriales</taxon>
        <taxon>Oscillatoriaceae</taxon>
        <taxon>Phormidium</taxon>
    </lineage>
</organism>
<protein>
    <submittedName>
        <fullName evidence="3">HNH endonuclease</fullName>
    </submittedName>
</protein>
<dbReference type="InterPro" id="IPR002711">
    <property type="entry name" value="HNH"/>
</dbReference>
<keyword evidence="4" id="KW-1185">Reference proteome</keyword>
<feature type="domain" description="HNH nuclease" evidence="2">
    <location>
        <begin position="40"/>
        <end position="90"/>
    </location>
</feature>
<evidence type="ECO:0000313" key="4">
    <source>
        <dbReference type="Proteomes" id="UP000618445"/>
    </source>
</evidence>
<dbReference type="EMBL" id="JACJQY010000001">
    <property type="protein sequence ID" value="MBD2315431.1"/>
    <property type="molecule type" value="Genomic_DNA"/>
</dbReference>
<sequence length="117" mass="13485">MRAYVKDYSSANKDGVAERSAIRREREASSAGNGYTDKDILEIRMLLEDRCAYCDAQLADRWHIDHMTPVVQGGRTEVSNLTLCCEKCNFAKHAKNVEQFLHWRTQRGLKNRNPRVV</sequence>
<dbReference type="InterPro" id="IPR003615">
    <property type="entry name" value="HNH_nuc"/>
</dbReference>
<evidence type="ECO:0000259" key="2">
    <source>
        <dbReference type="SMART" id="SM00507"/>
    </source>
</evidence>
<dbReference type="Gene3D" id="1.10.30.50">
    <property type="match status" value="1"/>
</dbReference>